<keyword evidence="3" id="KW-1185">Reference proteome</keyword>
<dbReference type="eggNOG" id="ENOG502R6Y3">
    <property type="taxonomic scope" value="Eukaryota"/>
</dbReference>
<feature type="non-terminal residue" evidence="2">
    <location>
        <position position="569"/>
    </location>
</feature>
<evidence type="ECO:0000256" key="1">
    <source>
        <dbReference type="SAM" id="MobiDB-lite"/>
    </source>
</evidence>
<feature type="compositionally biased region" description="Basic and acidic residues" evidence="1">
    <location>
        <begin position="385"/>
        <end position="398"/>
    </location>
</feature>
<feature type="compositionally biased region" description="Basic and acidic residues" evidence="1">
    <location>
        <begin position="163"/>
        <end position="178"/>
    </location>
</feature>
<organism evidence="2 3">
    <name type="scientific">Oryza sativa subsp. japonica</name>
    <name type="common">Rice</name>
    <dbReference type="NCBI Taxonomy" id="39947"/>
    <lineage>
        <taxon>Eukaryota</taxon>
        <taxon>Viridiplantae</taxon>
        <taxon>Streptophyta</taxon>
        <taxon>Embryophyta</taxon>
        <taxon>Tracheophyta</taxon>
        <taxon>Spermatophyta</taxon>
        <taxon>Magnoliopsida</taxon>
        <taxon>Liliopsida</taxon>
        <taxon>Poales</taxon>
        <taxon>Poaceae</taxon>
        <taxon>BOP clade</taxon>
        <taxon>Oryzoideae</taxon>
        <taxon>Oryzeae</taxon>
        <taxon>Oryzinae</taxon>
        <taxon>Oryza</taxon>
        <taxon>Oryza sativa</taxon>
    </lineage>
</organism>
<dbReference type="Proteomes" id="UP000059680">
    <property type="component" value="Chromosome 1"/>
</dbReference>
<evidence type="ECO:0000313" key="3">
    <source>
        <dbReference type="Proteomes" id="UP000059680"/>
    </source>
</evidence>
<accession>A0A0N7KCJ3</accession>
<dbReference type="Gramene" id="Os01t0209901-00">
    <property type="protein sequence ID" value="Os01t0209901-00"/>
    <property type="gene ID" value="Os01g0209901"/>
</dbReference>
<feature type="region of interest" description="Disordered" evidence="1">
    <location>
        <begin position="375"/>
        <end position="398"/>
    </location>
</feature>
<dbReference type="AlphaFoldDB" id="A0A0N7KCJ3"/>
<feature type="compositionally biased region" description="Basic and acidic residues" evidence="1">
    <location>
        <begin position="310"/>
        <end position="319"/>
    </location>
</feature>
<name>A0A0N7KCJ3_ORYSJ</name>
<feature type="region of interest" description="Disordered" evidence="1">
    <location>
        <begin position="109"/>
        <end position="206"/>
    </location>
</feature>
<feature type="compositionally biased region" description="Basic and acidic residues" evidence="1">
    <location>
        <begin position="185"/>
        <end position="206"/>
    </location>
</feature>
<reference evidence="2 3" key="2">
    <citation type="journal article" date="2013" name="Plant Cell Physiol.">
        <title>Rice Annotation Project Database (RAP-DB): an integrative and interactive database for rice genomics.</title>
        <authorList>
            <person name="Sakai H."/>
            <person name="Lee S.S."/>
            <person name="Tanaka T."/>
            <person name="Numa H."/>
            <person name="Kim J."/>
            <person name="Kawahara Y."/>
            <person name="Wakimoto H."/>
            <person name="Yang C.C."/>
            <person name="Iwamoto M."/>
            <person name="Abe T."/>
            <person name="Yamada Y."/>
            <person name="Muto A."/>
            <person name="Inokuchi H."/>
            <person name="Ikemura T."/>
            <person name="Matsumoto T."/>
            <person name="Sasaki T."/>
            <person name="Itoh T."/>
        </authorList>
    </citation>
    <scope>NUCLEOTIDE SEQUENCE [LARGE SCALE GENOMIC DNA]</scope>
    <source>
        <strain evidence="3">cv. Nipponbare</strain>
    </source>
</reference>
<evidence type="ECO:0000313" key="2">
    <source>
        <dbReference type="EMBL" id="BAS70977.1"/>
    </source>
</evidence>
<feature type="compositionally biased region" description="Basic and acidic residues" evidence="1">
    <location>
        <begin position="238"/>
        <end position="252"/>
    </location>
</feature>
<feature type="region of interest" description="Disordered" evidence="1">
    <location>
        <begin position="310"/>
        <end position="346"/>
    </location>
</feature>
<reference evidence="3" key="1">
    <citation type="journal article" date="2005" name="Nature">
        <title>The map-based sequence of the rice genome.</title>
        <authorList>
            <consortium name="International rice genome sequencing project (IRGSP)"/>
            <person name="Matsumoto T."/>
            <person name="Wu J."/>
            <person name="Kanamori H."/>
            <person name="Katayose Y."/>
            <person name="Fujisawa M."/>
            <person name="Namiki N."/>
            <person name="Mizuno H."/>
            <person name="Yamamoto K."/>
            <person name="Antonio B.A."/>
            <person name="Baba T."/>
            <person name="Sakata K."/>
            <person name="Nagamura Y."/>
            <person name="Aoki H."/>
            <person name="Arikawa K."/>
            <person name="Arita K."/>
            <person name="Bito T."/>
            <person name="Chiden Y."/>
            <person name="Fujitsuka N."/>
            <person name="Fukunaka R."/>
            <person name="Hamada M."/>
            <person name="Harada C."/>
            <person name="Hayashi A."/>
            <person name="Hijishita S."/>
            <person name="Honda M."/>
            <person name="Hosokawa S."/>
            <person name="Ichikawa Y."/>
            <person name="Idonuma A."/>
            <person name="Iijima M."/>
            <person name="Ikeda M."/>
            <person name="Ikeno M."/>
            <person name="Ito K."/>
            <person name="Ito S."/>
            <person name="Ito T."/>
            <person name="Ito Y."/>
            <person name="Ito Y."/>
            <person name="Iwabuchi A."/>
            <person name="Kamiya K."/>
            <person name="Karasawa W."/>
            <person name="Kurita K."/>
            <person name="Katagiri S."/>
            <person name="Kikuta A."/>
            <person name="Kobayashi H."/>
            <person name="Kobayashi N."/>
            <person name="Machita K."/>
            <person name="Maehara T."/>
            <person name="Masukawa M."/>
            <person name="Mizubayashi T."/>
            <person name="Mukai Y."/>
            <person name="Nagasaki H."/>
            <person name="Nagata Y."/>
            <person name="Naito S."/>
            <person name="Nakashima M."/>
            <person name="Nakama Y."/>
            <person name="Nakamichi Y."/>
            <person name="Nakamura M."/>
            <person name="Meguro A."/>
            <person name="Negishi M."/>
            <person name="Ohta I."/>
            <person name="Ohta T."/>
            <person name="Okamoto M."/>
            <person name="Ono N."/>
            <person name="Saji S."/>
            <person name="Sakaguchi M."/>
            <person name="Sakai K."/>
            <person name="Shibata M."/>
            <person name="Shimokawa T."/>
            <person name="Song J."/>
            <person name="Takazaki Y."/>
            <person name="Terasawa K."/>
            <person name="Tsugane M."/>
            <person name="Tsuji K."/>
            <person name="Ueda S."/>
            <person name="Waki K."/>
            <person name="Yamagata H."/>
            <person name="Yamamoto M."/>
            <person name="Yamamoto S."/>
            <person name="Yamane H."/>
            <person name="Yoshiki S."/>
            <person name="Yoshihara R."/>
            <person name="Yukawa K."/>
            <person name="Zhong H."/>
            <person name="Yano M."/>
            <person name="Yuan Q."/>
            <person name="Ouyang S."/>
            <person name="Liu J."/>
            <person name="Jones K.M."/>
            <person name="Gansberger K."/>
            <person name="Moffat K."/>
            <person name="Hill J."/>
            <person name="Bera J."/>
            <person name="Fadrosh D."/>
            <person name="Jin S."/>
            <person name="Johri S."/>
            <person name="Kim M."/>
            <person name="Overton L."/>
            <person name="Reardon M."/>
            <person name="Tsitrin T."/>
            <person name="Vuong H."/>
            <person name="Weaver B."/>
            <person name="Ciecko A."/>
            <person name="Tallon L."/>
            <person name="Jackson J."/>
            <person name="Pai G."/>
            <person name="Aken S.V."/>
            <person name="Utterback T."/>
            <person name="Reidmuller S."/>
            <person name="Feldblyum T."/>
            <person name="Hsiao J."/>
            <person name="Zismann V."/>
            <person name="Iobst S."/>
            <person name="de Vazeille A.R."/>
            <person name="Buell C.R."/>
            <person name="Ying K."/>
            <person name="Li Y."/>
            <person name="Lu T."/>
            <person name="Huang Y."/>
            <person name="Zhao Q."/>
            <person name="Feng Q."/>
            <person name="Zhang L."/>
            <person name="Zhu J."/>
            <person name="Weng Q."/>
            <person name="Mu J."/>
            <person name="Lu Y."/>
            <person name="Fan D."/>
            <person name="Liu Y."/>
            <person name="Guan J."/>
            <person name="Zhang Y."/>
            <person name="Yu S."/>
            <person name="Liu X."/>
            <person name="Zhang Y."/>
            <person name="Hong G."/>
            <person name="Han B."/>
            <person name="Choisne N."/>
            <person name="Demange N."/>
            <person name="Orjeda G."/>
            <person name="Samain S."/>
            <person name="Cattolico L."/>
            <person name="Pelletier E."/>
            <person name="Couloux A."/>
            <person name="Segurens B."/>
            <person name="Wincker P."/>
            <person name="D'Hont A."/>
            <person name="Scarpelli C."/>
            <person name="Weissenbach J."/>
            <person name="Salanoubat M."/>
            <person name="Quetier F."/>
            <person name="Yu Y."/>
            <person name="Kim H.R."/>
            <person name="Rambo T."/>
            <person name="Currie J."/>
            <person name="Collura K."/>
            <person name="Luo M."/>
            <person name="Yang T."/>
            <person name="Ammiraju J.S.S."/>
            <person name="Engler F."/>
            <person name="Soderlund C."/>
            <person name="Wing R.A."/>
            <person name="Palmer L.E."/>
            <person name="de la Bastide M."/>
            <person name="Spiegel L."/>
            <person name="Nascimento L."/>
            <person name="Zutavern T."/>
            <person name="O'Shaughnessy A."/>
            <person name="Dike S."/>
            <person name="Dedhia N."/>
            <person name="Preston R."/>
            <person name="Balija V."/>
            <person name="McCombie W.R."/>
            <person name="Chow T."/>
            <person name="Chen H."/>
            <person name="Chung M."/>
            <person name="Chen C."/>
            <person name="Shaw J."/>
            <person name="Wu H."/>
            <person name="Hsiao K."/>
            <person name="Chao Y."/>
            <person name="Chu M."/>
            <person name="Cheng C."/>
            <person name="Hour A."/>
            <person name="Lee P."/>
            <person name="Lin S."/>
            <person name="Lin Y."/>
            <person name="Liou J."/>
            <person name="Liu S."/>
            <person name="Hsing Y."/>
            <person name="Raghuvanshi S."/>
            <person name="Mohanty A."/>
            <person name="Bharti A.K."/>
            <person name="Gaur A."/>
            <person name="Gupta V."/>
            <person name="Kumar D."/>
            <person name="Ravi V."/>
            <person name="Vij S."/>
            <person name="Kapur A."/>
            <person name="Khurana P."/>
            <person name="Khurana P."/>
            <person name="Khurana J.P."/>
            <person name="Tyagi A.K."/>
            <person name="Gaikwad K."/>
            <person name="Singh A."/>
            <person name="Dalal V."/>
            <person name="Srivastava S."/>
            <person name="Dixit A."/>
            <person name="Pal A.K."/>
            <person name="Ghazi I.A."/>
            <person name="Yadav M."/>
            <person name="Pandit A."/>
            <person name="Bhargava A."/>
            <person name="Sureshbabu K."/>
            <person name="Batra K."/>
            <person name="Sharma T.R."/>
            <person name="Mohapatra T."/>
            <person name="Singh N.K."/>
            <person name="Messing J."/>
            <person name="Nelson A.B."/>
            <person name="Fuks G."/>
            <person name="Kavchok S."/>
            <person name="Keizer G."/>
            <person name="Linton E."/>
            <person name="Llaca V."/>
            <person name="Song R."/>
            <person name="Tanyolac B."/>
            <person name="Young S."/>
            <person name="Ho-Il K."/>
            <person name="Hahn J.H."/>
            <person name="Sangsakoo G."/>
            <person name="Vanavichit A."/>
            <person name="de Mattos Luiz.A.T."/>
            <person name="Zimmer P.D."/>
            <person name="Malone G."/>
            <person name="Dellagostin O."/>
            <person name="de Oliveira A.C."/>
            <person name="Bevan M."/>
            <person name="Bancroft I."/>
            <person name="Minx P."/>
            <person name="Cordum H."/>
            <person name="Wilson R."/>
            <person name="Cheng Z."/>
            <person name="Jin W."/>
            <person name="Jiang J."/>
            <person name="Leong S.A."/>
            <person name="Iwama H."/>
            <person name="Gojobori T."/>
            <person name="Itoh T."/>
            <person name="Niimura Y."/>
            <person name="Fujii Y."/>
            <person name="Habara T."/>
            <person name="Sakai H."/>
            <person name="Sato Y."/>
            <person name="Wilson G."/>
            <person name="Kumar K."/>
            <person name="McCouch S."/>
            <person name="Juretic N."/>
            <person name="Hoen D."/>
            <person name="Wright S."/>
            <person name="Bruskiewich R."/>
            <person name="Bureau T."/>
            <person name="Miyao A."/>
            <person name="Hirochika H."/>
            <person name="Nishikawa T."/>
            <person name="Kadowaki K."/>
            <person name="Sugiura M."/>
            <person name="Burr B."/>
            <person name="Sasaki T."/>
        </authorList>
    </citation>
    <scope>NUCLEOTIDE SEQUENCE [LARGE SCALE GENOMIC DNA]</scope>
    <source>
        <strain evidence="3">cv. Nipponbare</strain>
    </source>
</reference>
<protein>
    <submittedName>
        <fullName evidence="2">Os01g0209901 protein</fullName>
    </submittedName>
</protein>
<feature type="region of interest" description="Disordered" evidence="1">
    <location>
        <begin position="230"/>
        <end position="252"/>
    </location>
</feature>
<gene>
    <name evidence="2" type="ordered locus">Os01g0209901</name>
    <name evidence="2" type="ORF">OSNPB_010209901</name>
</gene>
<dbReference type="InParanoid" id="A0A0N7KCJ3"/>
<feature type="compositionally biased region" description="Basic and acidic residues" evidence="1">
    <location>
        <begin position="337"/>
        <end position="346"/>
    </location>
</feature>
<dbReference type="PaxDb" id="39947-A0A0N7KCJ3"/>
<reference evidence="2 3" key="3">
    <citation type="journal article" date="2013" name="Rice">
        <title>Improvement of the Oryza sativa Nipponbare reference genome using next generation sequence and optical map data.</title>
        <authorList>
            <person name="Kawahara Y."/>
            <person name="de la Bastide M."/>
            <person name="Hamilton J.P."/>
            <person name="Kanamori H."/>
            <person name="McCombie W.R."/>
            <person name="Ouyang S."/>
            <person name="Schwartz D.C."/>
            <person name="Tanaka T."/>
            <person name="Wu J."/>
            <person name="Zhou S."/>
            <person name="Childs K.L."/>
            <person name="Davidson R.M."/>
            <person name="Lin H."/>
            <person name="Quesada-Ocampo L."/>
            <person name="Vaillancourt B."/>
            <person name="Sakai H."/>
            <person name="Lee S.S."/>
            <person name="Kim J."/>
            <person name="Numa H."/>
            <person name="Itoh T."/>
            <person name="Buell C.R."/>
            <person name="Matsumoto T."/>
        </authorList>
    </citation>
    <scope>NUCLEOTIDE SEQUENCE [LARGE SCALE GENOMIC DNA]</scope>
    <source>
        <strain evidence="3">cv. Nipponbare</strain>
    </source>
</reference>
<dbReference type="EMBL" id="AP014957">
    <property type="protein sequence ID" value="BAS70977.1"/>
    <property type="molecule type" value="Genomic_DNA"/>
</dbReference>
<sequence>MMAVQTPKRMNACAPSEPMRKRLVAMDSDGSHGTSGTPHTLGARAAGTRSWMPSVPAAHAGTSTVYPTHRSGAAPQYAAMPADEPMTTDSNATSRLACVLLVTPRTTCVPADEEGGGHHHEDEERADGEEAGEHVEAGEEADAGAGGGDEHGGVHRRAGPGVHQREHRRDDVAARDVRGVPSLTERPDQQHRRHPLERAERHHVLRPPHPDVAERHRVRRAPVDRRVRLHHAQHQRHHAVDGRDHRHGAEKPERDVSRWVLGLLRHGRDVVEPAVGEVDDRRRAEHARHAVRHERGQVAGLRVEEAGHDDEGYHEDVHGGGDPVDAGGALGAQNGQGRRDRDHHHRDGVQLVVPLGERRLYAQRARRLVDERREVRRPGARHRGRADDALEDEVRGGDEGRHVAELDAEVGEGAAGHGDLDGELRVAEHGQHGGEAGGHVGEHDGRAGVVVRLLAGEHEDPGTDDGAEPEPREVPPREAAAHLVLAAAAQRAELVGVGGAAGEAVAEPRGRRGQRRAVRAPAREGRLREEIFLLPPPVAPRLRRRLTLVRLLRRIDGRHIFVWRGSTTA</sequence>
<proteinExistence type="predicted"/>